<protein>
    <submittedName>
        <fullName evidence="1">Bifunctional PIG-L family deacetylase/class I SAM-dependent methyltransferase</fullName>
    </submittedName>
</protein>
<proteinExistence type="predicted"/>
<organism evidence="1 2">
    <name type="scientific">Pedobacter rhodius</name>
    <dbReference type="NCBI Taxonomy" id="3004098"/>
    <lineage>
        <taxon>Bacteria</taxon>
        <taxon>Pseudomonadati</taxon>
        <taxon>Bacteroidota</taxon>
        <taxon>Sphingobacteriia</taxon>
        <taxon>Sphingobacteriales</taxon>
        <taxon>Sphingobacteriaceae</taxon>
        <taxon>Pedobacter</taxon>
    </lineage>
</organism>
<dbReference type="SUPFAM" id="SSF102588">
    <property type="entry name" value="LmbE-like"/>
    <property type="match status" value="1"/>
</dbReference>
<accession>A0ABT4KUD0</accession>
<gene>
    <name evidence="1" type="ORF">O0931_04470</name>
</gene>
<dbReference type="SUPFAM" id="SSF53335">
    <property type="entry name" value="S-adenosyl-L-methionine-dependent methyltransferases"/>
    <property type="match status" value="1"/>
</dbReference>
<dbReference type="GO" id="GO:0008168">
    <property type="term" value="F:methyltransferase activity"/>
    <property type="evidence" value="ECO:0007669"/>
    <property type="project" value="UniProtKB-KW"/>
</dbReference>
<dbReference type="Proteomes" id="UP001144341">
    <property type="component" value="Unassembled WGS sequence"/>
</dbReference>
<dbReference type="InterPro" id="IPR029063">
    <property type="entry name" value="SAM-dependent_MTases_sf"/>
</dbReference>
<keyword evidence="1" id="KW-0489">Methyltransferase</keyword>
<sequence>MINVFDKNIFWSGALALMAKDLQEIQRCLVLVPHPDDESLGCAGLIATLVAQGTQVQIILTTDGSRSHPNSRKYPADRLAGIRLDELRQAMDLLGLKNEALKYYQAQDSNMPAKGMPGFAGLADRLAEDLIALNPDLILVPYELDPHCDHRATHQLMLSALEKANIPRPRIWEYPIWLYENAVQEDIPDLQPGETLALDISDYSALKMQCIQMHKSQTTHLIDDDPTGFILLPDVIANFTQGKEYFMERKKINPDNTLDKTYFDALYHTSADPWDFEKSAYEQDKYLATIAAIPEADYTNALEIGCSIGVLTEMLSERCKHLVAMDISKTALERARQRLGKSYKVEFLLGGIPQDFPTGNFDLIIMSEVGYYLSMSDLLLTRQQIVNALLPGGVLILVHWIHFVAEYPLSGDEVHGCFNAIGISHLDAKRTADYRLDVYRKT</sequence>
<dbReference type="PANTHER" id="PTHR12993">
    <property type="entry name" value="N-ACETYLGLUCOSAMINYL-PHOSPHATIDYLINOSITOL DE-N-ACETYLASE-RELATED"/>
    <property type="match status" value="1"/>
</dbReference>
<dbReference type="InterPro" id="IPR008715">
    <property type="entry name" value="SAM-MeTfrase_NodS-like"/>
</dbReference>
<dbReference type="Gene3D" id="3.40.50.150">
    <property type="entry name" value="Vaccinia Virus protein VP39"/>
    <property type="match status" value="1"/>
</dbReference>
<dbReference type="Pfam" id="PF05401">
    <property type="entry name" value="NodS"/>
    <property type="match status" value="1"/>
</dbReference>
<dbReference type="InterPro" id="IPR024078">
    <property type="entry name" value="LmbE-like_dom_sf"/>
</dbReference>
<evidence type="ECO:0000313" key="2">
    <source>
        <dbReference type="Proteomes" id="UP001144341"/>
    </source>
</evidence>
<comment type="caution">
    <text evidence="1">The sequence shown here is derived from an EMBL/GenBank/DDBJ whole genome shotgun (WGS) entry which is preliminary data.</text>
</comment>
<dbReference type="Pfam" id="PF02585">
    <property type="entry name" value="PIG-L"/>
    <property type="match status" value="1"/>
</dbReference>
<dbReference type="EMBL" id="JAPWGL010000001">
    <property type="protein sequence ID" value="MCZ4222544.1"/>
    <property type="molecule type" value="Genomic_DNA"/>
</dbReference>
<dbReference type="InterPro" id="IPR003737">
    <property type="entry name" value="GlcNAc_PI_deacetylase-related"/>
</dbReference>
<reference evidence="1" key="1">
    <citation type="submission" date="2022-12" db="EMBL/GenBank/DDBJ databases">
        <title>Genome sequence of SJ11.</title>
        <authorList>
            <person name="Woo H."/>
        </authorList>
    </citation>
    <scope>NUCLEOTIDE SEQUENCE</scope>
    <source>
        <strain evidence="1">SJ11</strain>
    </source>
</reference>
<evidence type="ECO:0000313" key="1">
    <source>
        <dbReference type="EMBL" id="MCZ4222544.1"/>
    </source>
</evidence>
<keyword evidence="1" id="KW-0808">Transferase</keyword>
<dbReference type="Gene3D" id="3.40.50.10320">
    <property type="entry name" value="LmbE-like"/>
    <property type="match status" value="1"/>
</dbReference>
<name>A0ABT4KUD0_9SPHI</name>
<dbReference type="RefSeq" id="WP_269414344.1">
    <property type="nucleotide sequence ID" value="NZ_JAPWGL010000001.1"/>
</dbReference>
<keyword evidence="2" id="KW-1185">Reference proteome</keyword>
<dbReference type="CDD" id="cd02440">
    <property type="entry name" value="AdoMet_MTases"/>
    <property type="match status" value="1"/>
</dbReference>
<dbReference type="PANTHER" id="PTHR12993:SF29">
    <property type="entry name" value="BLR3841 PROTEIN"/>
    <property type="match status" value="1"/>
</dbReference>
<dbReference type="GO" id="GO:0032259">
    <property type="term" value="P:methylation"/>
    <property type="evidence" value="ECO:0007669"/>
    <property type="project" value="UniProtKB-KW"/>
</dbReference>